<dbReference type="InterPro" id="IPR054715">
    <property type="entry name" value="GGR_cat"/>
</dbReference>
<comment type="caution">
    <text evidence="3">The sequence shown here is derived from an EMBL/GenBank/DDBJ whole genome shotgun (WGS) entry which is preliminary data.</text>
</comment>
<dbReference type="RefSeq" id="WP_147070104.1">
    <property type="nucleotide sequence ID" value="NZ_AP021884.1"/>
</dbReference>
<keyword evidence="1" id="KW-0732">Signal</keyword>
<dbReference type="SUPFAM" id="SSF51905">
    <property type="entry name" value="FAD/NAD(P)-binding domain"/>
    <property type="match status" value="1"/>
</dbReference>
<gene>
    <name evidence="3" type="ORF">TPL01_03270</name>
</gene>
<evidence type="ECO:0000256" key="1">
    <source>
        <dbReference type="SAM" id="SignalP"/>
    </source>
</evidence>
<dbReference type="Pfam" id="PF22578">
    <property type="entry name" value="GGR_cat"/>
    <property type="match status" value="1"/>
</dbReference>
<proteinExistence type="predicted"/>
<organism evidence="3 4">
    <name type="scientific">Sulfuriferula plumbiphila</name>
    <dbReference type="NCBI Taxonomy" id="171865"/>
    <lineage>
        <taxon>Bacteria</taxon>
        <taxon>Pseudomonadati</taxon>
        <taxon>Pseudomonadota</taxon>
        <taxon>Betaproteobacteria</taxon>
        <taxon>Nitrosomonadales</taxon>
        <taxon>Sulfuricellaceae</taxon>
        <taxon>Sulfuriferula</taxon>
    </lineage>
</organism>
<dbReference type="Gene3D" id="3.50.50.60">
    <property type="entry name" value="FAD/NAD(P)-binding domain"/>
    <property type="match status" value="1"/>
</dbReference>
<evidence type="ECO:0000313" key="3">
    <source>
        <dbReference type="EMBL" id="GEP29189.1"/>
    </source>
</evidence>
<feature type="chain" id="PRO_5022078444" evidence="1">
    <location>
        <begin position="18"/>
        <end position="355"/>
    </location>
</feature>
<dbReference type="Proteomes" id="UP000321337">
    <property type="component" value="Unassembled WGS sequence"/>
</dbReference>
<feature type="domain" description="Digeranylgeranylglycerophospholipid reductase catalytic" evidence="2">
    <location>
        <begin position="179"/>
        <end position="219"/>
    </location>
</feature>
<dbReference type="EMBL" id="BKAD01000003">
    <property type="protein sequence ID" value="GEP29189.1"/>
    <property type="molecule type" value="Genomic_DNA"/>
</dbReference>
<protein>
    <submittedName>
        <fullName evidence="3">Geranylgeranyl reductase</fullName>
    </submittedName>
</protein>
<feature type="signal peptide" evidence="1">
    <location>
        <begin position="1"/>
        <end position="17"/>
    </location>
</feature>
<dbReference type="PRINTS" id="PR00420">
    <property type="entry name" value="RNGMNOXGNASE"/>
</dbReference>
<dbReference type="InterPro" id="IPR036188">
    <property type="entry name" value="FAD/NAD-bd_sf"/>
</dbReference>
<evidence type="ECO:0000313" key="4">
    <source>
        <dbReference type="Proteomes" id="UP000321337"/>
    </source>
</evidence>
<sequence length="355" mass="37748">MMRQVDLLIIGLGPAGAAAAAAAAQGGLSVLGVDRRHEIGLPVQCAEFIPLPMGKYATAGGVLLQRIKGMKSYLPSGAVAETDFPGLMIDRAAFDQSLAHAAATQGAELLLDSRMTSLDAARSVAQIKTPAGGMEVTYRLLIAADGPHSPVAEALGLPDMEVVTTRQYTVPLKRAYVDTDIWLSPAYPGGYAWLFPKGNLANLGLGLDKRFAGDMKAPLDELHQQLMAQDLVGAEISYRTGGAIPVGGLRGHLVVGKVLFAGDAAGLTHPITGAGIAAAVISGERAGQAAVAWLKHNDSAALEDFEEDIRDQFEVALSRAVERRRWLDKFWNTEEARADPLHRKSWIAFPDYFAA</sequence>
<dbReference type="Pfam" id="PF12831">
    <property type="entry name" value="FAD_oxidored"/>
    <property type="match status" value="1"/>
</dbReference>
<name>A0A512L3Z5_9PROT</name>
<dbReference type="InterPro" id="IPR050407">
    <property type="entry name" value="Geranylgeranyl_reductase"/>
</dbReference>
<dbReference type="GO" id="GO:0016628">
    <property type="term" value="F:oxidoreductase activity, acting on the CH-CH group of donors, NAD or NADP as acceptor"/>
    <property type="evidence" value="ECO:0007669"/>
    <property type="project" value="InterPro"/>
</dbReference>
<keyword evidence="4" id="KW-1185">Reference proteome</keyword>
<dbReference type="OrthoDB" id="417034at2"/>
<dbReference type="AlphaFoldDB" id="A0A512L3Z5"/>
<dbReference type="PANTHER" id="PTHR42685:SF22">
    <property type="entry name" value="CONDITIONED MEDIUM FACTOR RECEPTOR 1"/>
    <property type="match status" value="1"/>
</dbReference>
<dbReference type="NCBIfam" id="TIGR02032">
    <property type="entry name" value="GG-red-SF"/>
    <property type="match status" value="1"/>
</dbReference>
<reference evidence="3 4" key="1">
    <citation type="submission" date="2019-07" db="EMBL/GenBank/DDBJ databases">
        <title>Whole genome shotgun sequence of Thiobacillus plumbophilus NBRC 107929.</title>
        <authorList>
            <person name="Hosoyama A."/>
            <person name="Uohara A."/>
            <person name="Ohji S."/>
            <person name="Ichikawa N."/>
        </authorList>
    </citation>
    <scope>NUCLEOTIDE SEQUENCE [LARGE SCALE GENOMIC DNA]</scope>
    <source>
        <strain evidence="3 4">NBRC 107929</strain>
    </source>
</reference>
<evidence type="ECO:0000259" key="2">
    <source>
        <dbReference type="Pfam" id="PF22578"/>
    </source>
</evidence>
<dbReference type="PANTHER" id="PTHR42685">
    <property type="entry name" value="GERANYLGERANYL DIPHOSPHATE REDUCTASE"/>
    <property type="match status" value="1"/>
</dbReference>
<dbReference type="Gene3D" id="3.30.9.10">
    <property type="entry name" value="D-Amino Acid Oxidase, subunit A, domain 2"/>
    <property type="match status" value="1"/>
</dbReference>
<accession>A0A512L3Z5</accession>
<dbReference type="InterPro" id="IPR011777">
    <property type="entry name" value="Geranylgeranyl_Rdtase_fam"/>
</dbReference>